<name>A0A6N4STQ1_CYTH3</name>
<evidence type="ECO:0008006" key="3">
    <source>
        <dbReference type="Google" id="ProtNLM"/>
    </source>
</evidence>
<protein>
    <recommendedName>
        <fullName evidence="3">Ig-like domain-containing protein</fullName>
    </recommendedName>
</protein>
<accession>A0A6N4STQ1</accession>
<keyword evidence="2" id="KW-1185">Reference proteome</keyword>
<proteinExistence type="predicted"/>
<dbReference type="Gene3D" id="2.60.120.260">
    <property type="entry name" value="Galactose-binding domain-like"/>
    <property type="match status" value="1"/>
</dbReference>
<dbReference type="EMBL" id="CP000383">
    <property type="protein sequence ID" value="ABG59805.1"/>
    <property type="molecule type" value="Genomic_DNA"/>
</dbReference>
<dbReference type="InterPro" id="IPR026341">
    <property type="entry name" value="T9SS_type_B"/>
</dbReference>
<dbReference type="Pfam" id="PF13585">
    <property type="entry name" value="CHU_C"/>
    <property type="match status" value="1"/>
</dbReference>
<dbReference type="KEGG" id="chu:CHU_2552"/>
<dbReference type="NCBIfam" id="TIGR04131">
    <property type="entry name" value="Bac_Flav_CTERM"/>
    <property type="match status" value="1"/>
</dbReference>
<reference evidence="1 2" key="1">
    <citation type="journal article" date="2007" name="Appl. Environ. Microbiol.">
        <title>Genome sequence of the cellulolytic gliding bacterium Cytophaga hutchinsonii.</title>
        <authorList>
            <person name="Xie G."/>
            <person name="Bruce D.C."/>
            <person name="Challacombe J.F."/>
            <person name="Chertkov O."/>
            <person name="Detter J.C."/>
            <person name="Gilna P."/>
            <person name="Han C.S."/>
            <person name="Lucas S."/>
            <person name="Misra M."/>
            <person name="Myers G.L."/>
            <person name="Richardson P."/>
            <person name="Tapia R."/>
            <person name="Thayer N."/>
            <person name="Thompson L.S."/>
            <person name="Brettin T.S."/>
            <person name="Henrissat B."/>
            <person name="Wilson D.B."/>
            <person name="McBride M.J."/>
        </authorList>
    </citation>
    <scope>NUCLEOTIDE SEQUENCE [LARGE SCALE GENOMIC DNA]</scope>
    <source>
        <strain evidence="2">ATCC 33406 / DSM 1761 / CIP 103989 / NBRC 15051 / NCIMB 9469 / D465</strain>
    </source>
</reference>
<dbReference type="Proteomes" id="UP000001822">
    <property type="component" value="Chromosome"/>
</dbReference>
<dbReference type="AlphaFoldDB" id="A0A6N4STQ1"/>
<sequence length="750" mass="81161">MLMLYKKGFFGFFLLFILFQVKSQNLVPNPSFENTISLPCSWIIDPPSNFNSLIQDWTMPSNGSSDIYSTDVPPSCFASCFSVEMNSLGTQAPRSGKNMCGFFAYGSGGDPIYREYLEVKLTTPLTAGERYYAEMYVSAADYMQYGCDNVGMYFSTTEILAPGSMSYIPLSPQIRSSTIIIDTDDWVKISGTFVATEAAEYLIIGNFYDNVSTNTLVKLANTMKPNAYYFIDDVLVKKECAPQDATETICKGTTTTLRIDNSIISWAEASTPSVILASTSTVDVTPLVTTTYIATSACGLTAQFKVIVTTNSETITAQINDPGQLCDGTTPVDFFASASTTGAGPLNYQWYVTSTSGSEPVGTNSSTYSYTASAADNNKTVTVFVTSASSCTGGAASNIVSLNILNLTTPEVTVSIPSNRICTGLVTPSFTATATGAGTTPSYQWYVIPAATGLLQPVGTGSQIYNPTNLTNGDQVFVQLISNAMCQTGTNPYTSNKVLMEIKPIPAPAIMEGDQTICWPENFTYHGTGGIDTHFQWYLNNTPIPGATELDYMATESGFYTLFESNTICDFISDPVRLTIIPTLQADAGEDITAWQGDMVTLNGSGGGAYSWSSGNTINNAFIANPSLTAAHTITYVLTVSEPGNDCASKDEVTVFVKGPIKVPNVITVNGDGINDDWVIENIEGYPNAIIDIYNRWGSLVWHTQGYSTNWDGTNYRNGHLLPDGTYFYIINLQDQKYADTVTGWIQLVK</sequence>
<gene>
    <name evidence="1" type="ordered locus">CHU_2552</name>
</gene>
<organism evidence="1 2">
    <name type="scientific">Cytophaga hutchinsonii (strain ATCC 33406 / DSM 1761 / CIP 103989 / NBRC 15051 / NCIMB 9469 / D465)</name>
    <dbReference type="NCBI Taxonomy" id="269798"/>
    <lineage>
        <taxon>Bacteria</taxon>
        <taxon>Pseudomonadati</taxon>
        <taxon>Bacteroidota</taxon>
        <taxon>Cytophagia</taxon>
        <taxon>Cytophagales</taxon>
        <taxon>Cytophagaceae</taxon>
        <taxon>Cytophaga</taxon>
    </lineage>
</organism>
<evidence type="ECO:0000313" key="1">
    <source>
        <dbReference type="EMBL" id="ABG59805.1"/>
    </source>
</evidence>
<evidence type="ECO:0000313" key="2">
    <source>
        <dbReference type="Proteomes" id="UP000001822"/>
    </source>
</evidence>